<dbReference type="AlphaFoldDB" id="A0A6J4VTG1"/>
<accession>A0A6J4VTG1</accession>
<evidence type="ECO:0000313" key="1">
    <source>
        <dbReference type="EMBL" id="CAA9588662.1"/>
    </source>
</evidence>
<protein>
    <submittedName>
        <fullName evidence="1">Uncharacterized protein</fullName>
    </submittedName>
</protein>
<gene>
    <name evidence="1" type="ORF">AVDCRST_MAG18-4430</name>
</gene>
<dbReference type="EMBL" id="CADCWN010000353">
    <property type="protein sequence ID" value="CAA9588662.1"/>
    <property type="molecule type" value="Genomic_DNA"/>
</dbReference>
<proteinExistence type="predicted"/>
<reference evidence="1" key="1">
    <citation type="submission" date="2020-02" db="EMBL/GenBank/DDBJ databases">
        <authorList>
            <person name="Meier V. D."/>
        </authorList>
    </citation>
    <scope>NUCLEOTIDE SEQUENCE</scope>
    <source>
        <strain evidence="1">AVDCRST_MAG18</strain>
    </source>
</reference>
<sequence length="85" mass="9474">MTTPAELYALMRQLDRLEELREDLQELALRGGATADAEDEDDGLDIEEIDVAALTAELSDLGLQSLDDVERRIAELNARLDEEES</sequence>
<organism evidence="1">
    <name type="scientific">uncultured Thermomicrobiales bacterium</name>
    <dbReference type="NCBI Taxonomy" id="1645740"/>
    <lineage>
        <taxon>Bacteria</taxon>
        <taxon>Pseudomonadati</taxon>
        <taxon>Thermomicrobiota</taxon>
        <taxon>Thermomicrobia</taxon>
        <taxon>Thermomicrobiales</taxon>
        <taxon>environmental samples</taxon>
    </lineage>
</organism>
<name>A0A6J4VTG1_9BACT</name>